<evidence type="ECO:0000256" key="3">
    <source>
        <dbReference type="ARBA" id="ARBA00004671"/>
    </source>
</evidence>
<dbReference type="GO" id="GO:0005737">
    <property type="term" value="C:cytoplasm"/>
    <property type="evidence" value="ECO:0007669"/>
    <property type="project" value="InterPro"/>
</dbReference>
<evidence type="ECO:0000256" key="6">
    <source>
        <dbReference type="ARBA" id="ARBA00022878"/>
    </source>
</evidence>
<evidence type="ECO:0000256" key="1">
    <source>
        <dbReference type="ARBA" id="ARBA00001622"/>
    </source>
</evidence>
<dbReference type="SFLD" id="SFLDG00358">
    <property type="entry name" value="Main_(cytGST)"/>
    <property type="match status" value="1"/>
</dbReference>
<dbReference type="Pfam" id="PF13409">
    <property type="entry name" value="GST_N_2"/>
    <property type="match status" value="1"/>
</dbReference>
<dbReference type="InterPro" id="IPR005955">
    <property type="entry name" value="GST_Zeta"/>
</dbReference>
<dbReference type="GO" id="GO:0006749">
    <property type="term" value="P:glutathione metabolic process"/>
    <property type="evidence" value="ECO:0007669"/>
    <property type="project" value="TreeGrafter"/>
</dbReference>
<sequence length="209" mass="23130">MRLYSYWRSTTSYRVRIALHLKGLAYEPVPINLVEGAQKAPEYAALNPGQGVPTLVLDDGTILTQSMAILEWLEESYPDPALLPTDAAQRAKVRAAALTIAEDVHPVNNLRVIARLKSMGHSQEEAVSWMNDWMLRGFTAFEQLIAPGTAYCFGDTPSLADLCLVPQLYNAHRWGCDLSALARLTEIEALCLRHPAFAAARPENQPEAK</sequence>
<dbReference type="GO" id="GO:0016034">
    <property type="term" value="F:maleylacetoacetate isomerase activity"/>
    <property type="evidence" value="ECO:0007669"/>
    <property type="project" value="UniProtKB-EC"/>
</dbReference>
<organism evidence="8">
    <name type="scientific">Cyprideis torosa</name>
    <dbReference type="NCBI Taxonomy" id="163714"/>
    <lineage>
        <taxon>Eukaryota</taxon>
        <taxon>Metazoa</taxon>
        <taxon>Ecdysozoa</taxon>
        <taxon>Arthropoda</taxon>
        <taxon>Crustacea</taxon>
        <taxon>Oligostraca</taxon>
        <taxon>Ostracoda</taxon>
        <taxon>Podocopa</taxon>
        <taxon>Podocopida</taxon>
        <taxon>Cytherocopina</taxon>
        <taxon>Cytheroidea</taxon>
        <taxon>Cytherideidae</taxon>
        <taxon>Cyprideis</taxon>
    </lineage>
</organism>
<keyword evidence="7" id="KW-0585">Phenylalanine catabolism</keyword>
<comment type="pathway">
    <text evidence="3">Amino-acid degradation; L-phenylalanine degradation; acetoacetate and fumarate from L-phenylalanine: step 5/6.</text>
</comment>
<dbReference type="UniPathway" id="UPA00139">
    <property type="reaction ID" value="UER00340"/>
</dbReference>
<comment type="similarity">
    <text evidence="4">Belongs to the GST superfamily. Zeta family.</text>
</comment>
<gene>
    <name evidence="8" type="ORF">CTOB1V02_LOCUS15594</name>
</gene>
<dbReference type="PANTHER" id="PTHR42673:SF21">
    <property type="entry name" value="GLUTATHIONE S-TRANSFERASE YFCF"/>
    <property type="match status" value="1"/>
</dbReference>
<dbReference type="CDD" id="cd03191">
    <property type="entry name" value="GST_C_Zeta"/>
    <property type="match status" value="1"/>
</dbReference>
<dbReference type="NCBIfam" id="TIGR01262">
    <property type="entry name" value="maiA"/>
    <property type="match status" value="1"/>
</dbReference>
<dbReference type="InterPro" id="IPR034330">
    <property type="entry name" value="GST_Zeta_C"/>
</dbReference>
<evidence type="ECO:0000256" key="5">
    <source>
        <dbReference type="ARBA" id="ARBA00013199"/>
    </source>
</evidence>
<dbReference type="InterPro" id="IPR036249">
    <property type="entry name" value="Thioredoxin-like_sf"/>
</dbReference>
<dbReference type="SFLD" id="SFLDS00019">
    <property type="entry name" value="Glutathione_Transferase_(cytos"/>
    <property type="match status" value="1"/>
</dbReference>
<dbReference type="CDD" id="cd03042">
    <property type="entry name" value="GST_N_Zeta"/>
    <property type="match status" value="1"/>
</dbReference>
<dbReference type="PROSITE" id="PS50405">
    <property type="entry name" value="GST_CTER"/>
    <property type="match status" value="1"/>
</dbReference>
<evidence type="ECO:0000256" key="4">
    <source>
        <dbReference type="ARBA" id="ARBA00010007"/>
    </source>
</evidence>
<dbReference type="EC" id="5.2.1.2" evidence="5"/>
<dbReference type="PROSITE" id="PS50404">
    <property type="entry name" value="GST_NTER"/>
    <property type="match status" value="1"/>
</dbReference>
<dbReference type="PANTHER" id="PTHR42673">
    <property type="entry name" value="MALEYLACETOACETATE ISOMERASE"/>
    <property type="match status" value="1"/>
</dbReference>
<dbReference type="InterPro" id="IPR004045">
    <property type="entry name" value="Glutathione_S-Trfase_N"/>
</dbReference>
<dbReference type="SUPFAM" id="SSF52833">
    <property type="entry name" value="Thioredoxin-like"/>
    <property type="match status" value="1"/>
</dbReference>
<accession>A0A7R8WTG5</accession>
<keyword evidence="6" id="KW-0828">Tyrosine catabolism</keyword>
<dbReference type="EMBL" id="OB691881">
    <property type="protein sequence ID" value="CAD7237779.1"/>
    <property type="molecule type" value="Genomic_DNA"/>
</dbReference>
<proteinExistence type="inferred from homology"/>
<comment type="catalytic activity">
    <reaction evidence="1">
        <text>4-maleylacetoacetate = 4-fumarylacetoacetate</text>
        <dbReference type="Rhea" id="RHEA:14817"/>
        <dbReference type="ChEBI" id="CHEBI:17105"/>
        <dbReference type="ChEBI" id="CHEBI:18034"/>
        <dbReference type="EC" id="5.2.1.2"/>
    </reaction>
</comment>
<dbReference type="OrthoDB" id="202840at2759"/>
<dbReference type="GO" id="GO:0006572">
    <property type="term" value="P:L-tyrosine catabolic process"/>
    <property type="evidence" value="ECO:0007669"/>
    <property type="project" value="UniProtKB-KW"/>
</dbReference>
<dbReference type="InterPro" id="IPR040079">
    <property type="entry name" value="Glutathione_S-Trfase"/>
</dbReference>
<evidence type="ECO:0000313" key="8">
    <source>
        <dbReference type="EMBL" id="CAD7237779.1"/>
    </source>
</evidence>
<name>A0A7R8WTG5_9CRUS</name>
<dbReference type="Gene3D" id="1.20.1050.10">
    <property type="match status" value="1"/>
</dbReference>
<dbReference type="AlphaFoldDB" id="A0A7R8WTG5"/>
<dbReference type="Gene3D" id="3.40.30.10">
    <property type="entry name" value="Glutaredoxin"/>
    <property type="match status" value="1"/>
</dbReference>
<evidence type="ECO:0000256" key="7">
    <source>
        <dbReference type="ARBA" id="ARBA00023232"/>
    </source>
</evidence>
<protein>
    <recommendedName>
        <fullName evidence="5">maleylacetoacetate isomerase</fullName>
        <ecNumber evidence="5">5.2.1.2</ecNumber>
    </recommendedName>
</protein>
<reference evidence="8" key="1">
    <citation type="submission" date="2020-11" db="EMBL/GenBank/DDBJ databases">
        <authorList>
            <person name="Tran Van P."/>
        </authorList>
    </citation>
    <scope>NUCLEOTIDE SEQUENCE</scope>
</reference>
<dbReference type="GO" id="GO:0006559">
    <property type="term" value="P:L-phenylalanine catabolic process"/>
    <property type="evidence" value="ECO:0007669"/>
    <property type="project" value="UniProtKB-UniPathway"/>
</dbReference>
<dbReference type="GO" id="GO:0004364">
    <property type="term" value="F:glutathione transferase activity"/>
    <property type="evidence" value="ECO:0007669"/>
    <property type="project" value="TreeGrafter"/>
</dbReference>
<dbReference type="Pfam" id="PF13410">
    <property type="entry name" value="GST_C_2"/>
    <property type="match status" value="1"/>
</dbReference>
<dbReference type="SUPFAM" id="SSF47616">
    <property type="entry name" value="GST C-terminal domain-like"/>
    <property type="match status" value="1"/>
</dbReference>
<dbReference type="InterPro" id="IPR034333">
    <property type="entry name" value="GST_Zeta_N"/>
</dbReference>
<comment type="cofactor">
    <cofactor evidence="2">
        <name>glutathione</name>
        <dbReference type="ChEBI" id="CHEBI:57925"/>
    </cofactor>
</comment>
<evidence type="ECO:0000256" key="2">
    <source>
        <dbReference type="ARBA" id="ARBA00001955"/>
    </source>
</evidence>
<dbReference type="InterPro" id="IPR036282">
    <property type="entry name" value="Glutathione-S-Trfase_C_sf"/>
</dbReference>
<dbReference type="InterPro" id="IPR010987">
    <property type="entry name" value="Glutathione-S-Trfase_C-like"/>
</dbReference>